<reference evidence="4 5" key="1">
    <citation type="submission" date="2019-04" db="EMBL/GenBank/DDBJ databases">
        <authorList>
            <person name="Feng G."/>
            <person name="Zhu H."/>
        </authorList>
    </citation>
    <scope>NUCLEOTIDE SEQUENCE [LARGE SCALE GENOMIC DNA]</scope>
    <source>
        <strain evidence="4 5">6HR-1</strain>
    </source>
</reference>
<evidence type="ECO:0000313" key="4">
    <source>
        <dbReference type="EMBL" id="TGD99376.1"/>
    </source>
</evidence>
<sequence length="116" mass="12479">MARNTSVSLGEHFTQFIDQQVEGGRYGSASDVIRAGLRLLEERETKLEALRSALIEGEASGDFQDFDTDAFRPPCTCPADNKWASASPQPLAGTSRASGPIRPNAGTKRRLTALVA</sequence>
<comment type="similarity">
    <text evidence="1">Belongs to the ParD antitoxin family.</text>
</comment>
<dbReference type="SUPFAM" id="SSF47598">
    <property type="entry name" value="Ribbon-helix-helix"/>
    <property type="match status" value="1"/>
</dbReference>
<dbReference type="OrthoDB" id="9815501at2"/>
<organism evidence="4 5">
    <name type="scientific">Methylobacterium nonmethylotrophicum</name>
    <dbReference type="NCBI Taxonomy" id="1141884"/>
    <lineage>
        <taxon>Bacteria</taxon>
        <taxon>Pseudomonadati</taxon>
        <taxon>Pseudomonadota</taxon>
        <taxon>Alphaproteobacteria</taxon>
        <taxon>Hyphomicrobiales</taxon>
        <taxon>Methylobacteriaceae</taxon>
        <taxon>Methylobacterium</taxon>
    </lineage>
</organism>
<accession>A0A4Z0NSM8</accession>
<gene>
    <name evidence="4" type="ORF">EU555_12735</name>
</gene>
<dbReference type="InterPro" id="IPR038296">
    <property type="entry name" value="ParD_sf"/>
</dbReference>
<evidence type="ECO:0000256" key="2">
    <source>
        <dbReference type="ARBA" id="ARBA00022649"/>
    </source>
</evidence>
<protein>
    <submittedName>
        <fullName evidence="4">Type II toxin-antitoxin system ParD family antitoxin</fullName>
    </submittedName>
</protein>
<dbReference type="CDD" id="cd22231">
    <property type="entry name" value="RHH_NikR_HicB-like"/>
    <property type="match status" value="1"/>
</dbReference>
<dbReference type="PANTHER" id="PTHR36582">
    <property type="entry name" value="ANTITOXIN PARD"/>
    <property type="match status" value="1"/>
</dbReference>
<dbReference type="Gene3D" id="6.10.10.120">
    <property type="entry name" value="Antitoxin ParD1-like"/>
    <property type="match status" value="1"/>
</dbReference>
<name>A0A4Z0NSM8_9HYPH</name>
<dbReference type="AlphaFoldDB" id="A0A4Z0NSM8"/>
<feature type="compositionally biased region" description="Basic residues" evidence="3">
    <location>
        <begin position="107"/>
        <end position="116"/>
    </location>
</feature>
<evidence type="ECO:0000256" key="1">
    <source>
        <dbReference type="ARBA" id="ARBA00008580"/>
    </source>
</evidence>
<keyword evidence="2" id="KW-1277">Toxin-antitoxin system</keyword>
<dbReference type="Pfam" id="PF03693">
    <property type="entry name" value="ParD_antitoxin"/>
    <property type="match status" value="1"/>
</dbReference>
<comment type="caution">
    <text evidence="4">The sequence shown here is derived from an EMBL/GenBank/DDBJ whole genome shotgun (WGS) entry which is preliminary data.</text>
</comment>
<evidence type="ECO:0000313" key="5">
    <source>
        <dbReference type="Proteomes" id="UP000297535"/>
    </source>
</evidence>
<proteinExistence type="inferred from homology"/>
<keyword evidence="5" id="KW-1185">Reference proteome</keyword>
<dbReference type="PANTHER" id="PTHR36582:SF2">
    <property type="entry name" value="ANTITOXIN PARD"/>
    <property type="match status" value="1"/>
</dbReference>
<dbReference type="EMBL" id="SRLB01000008">
    <property type="protein sequence ID" value="TGD99376.1"/>
    <property type="molecule type" value="Genomic_DNA"/>
</dbReference>
<dbReference type="InterPro" id="IPR010985">
    <property type="entry name" value="Ribbon_hlx_hlx"/>
</dbReference>
<feature type="region of interest" description="Disordered" evidence="3">
    <location>
        <begin position="78"/>
        <end position="116"/>
    </location>
</feature>
<dbReference type="NCBIfam" id="TIGR02606">
    <property type="entry name" value="antidote_CC2985"/>
    <property type="match status" value="1"/>
</dbReference>
<dbReference type="InterPro" id="IPR022789">
    <property type="entry name" value="ParD"/>
</dbReference>
<evidence type="ECO:0000256" key="3">
    <source>
        <dbReference type="SAM" id="MobiDB-lite"/>
    </source>
</evidence>
<dbReference type="GO" id="GO:0006355">
    <property type="term" value="P:regulation of DNA-templated transcription"/>
    <property type="evidence" value="ECO:0007669"/>
    <property type="project" value="InterPro"/>
</dbReference>
<dbReference type="Proteomes" id="UP000297535">
    <property type="component" value="Unassembled WGS sequence"/>
</dbReference>